<dbReference type="RefSeq" id="WP_089407343.1">
    <property type="nucleotide sequence ID" value="NZ_FZOU01000001.1"/>
</dbReference>
<evidence type="ECO:0000313" key="3">
    <source>
        <dbReference type="Proteomes" id="UP000198356"/>
    </source>
</evidence>
<dbReference type="AlphaFoldDB" id="A0A239ET56"/>
<dbReference type="OrthoDB" id="9797709at2"/>
<accession>A0A239ET56</accession>
<organism evidence="2 3">
    <name type="scientific">Granulicella rosea</name>
    <dbReference type="NCBI Taxonomy" id="474952"/>
    <lineage>
        <taxon>Bacteria</taxon>
        <taxon>Pseudomonadati</taxon>
        <taxon>Acidobacteriota</taxon>
        <taxon>Terriglobia</taxon>
        <taxon>Terriglobales</taxon>
        <taxon>Acidobacteriaceae</taxon>
        <taxon>Granulicella</taxon>
    </lineage>
</organism>
<proteinExistence type="predicted"/>
<feature type="domain" description="DUF302" evidence="1">
    <location>
        <begin position="40"/>
        <end position="102"/>
    </location>
</feature>
<dbReference type="InterPro" id="IPR005180">
    <property type="entry name" value="DUF302"/>
</dbReference>
<dbReference type="Proteomes" id="UP000198356">
    <property type="component" value="Unassembled WGS sequence"/>
</dbReference>
<evidence type="ECO:0000313" key="2">
    <source>
        <dbReference type="EMBL" id="SNS47062.1"/>
    </source>
</evidence>
<protein>
    <submittedName>
        <fullName evidence="2">Uncharacterized conserved protein, DUF302 family</fullName>
    </submittedName>
</protein>
<dbReference type="PANTHER" id="PTHR38342">
    <property type="entry name" value="SLR5037 PROTEIN"/>
    <property type="match status" value="1"/>
</dbReference>
<dbReference type="Gene3D" id="3.30.310.70">
    <property type="entry name" value="TT1751-like domain"/>
    <property type="match status" value="1"/>
</dbReference>
<dbReference type="SUPFAM" id="SSF103247">
    <property type="entry name" value="TT1751-like"/>
    <property type="match status" value="1"/>
</dbReference>
<dbReference type="EMBL" id="FZOU01000001">
    <property type="protein sequence ID" value="SNS47062.1"/>
    <property type="molecule type" value="Genomic_DNA"/>
</dbReference>
<dbReference type="Pfam" id="PF03625">
    <property type="entry name" value="DUF302"/>
    <property type="match status" value="1"/>
</dbReference>
<dbReference type="PANTHER" id="PTHR38342:SF2">
    <property type="entry name" value="INNER MEMBRANE OR EXPORTED"/>
    <property type="match status" value="1"/>
</dbReference>
<gene>
    <name evidence="2" type="ORF">SAMN05421770_1011113</name>
</gene>
<dbReference type="InterPro" id="IPR035923">
    <property type="entry name" value="TT1751-like_sf"/>
</dbReference>
<reference evidence="2 3" key="1">
    <citation type="submission" date="2017-06" db="EMBL/GenBank/DDBJ databases">
        <authorList>
            <person name="Kim H.J."/>
            <person name="Triplett B.A."/>
        </authorList>
    </citation>
    <scope>NUCLEOTIDE SEQUENCE [LARGE SCALE GENOMIC DNA]</scope>
    <source>
        <strain evidence="2 3">DSM 18704</strain>
    </source>
</reference>
<evidence type="ECO:0000259" key="1">
    <source>
        <dbReference type="Pfam" id="PF03625"/>
    </source>
</evidence>
<dbReference type="CDD" id="cd14797">
    <property type="entry name" value="DUF302"/>
    <property type="match status" value="1"/>
</dbReference>
<sequence>MKTTGKKGIVHLDSARPAQEVLQHLLAILQAKAITVFAVIDHSGEAARVGMEMHDTKLVIFGNPKAGTPLMLAAPDSALDLPLKILIAEDANGATKVSYNDPAYLQTRYDLTPELVGNIAAIEQIAATIAATPASSR</sequence>
<keyword evidence="3" id="KW-1185">Reference proteome</keyword>
<name>A0A239ET56_9BACT</name>